<comment type="caution">
    <text evidence="1">The sequence shown here is derived from an EMBL/GenBank/DDBJ whole genome shotgun (WGS) entry which is preliminary data.</text>
</comment>
<organism evidence="1">
    <name type="scientific">marine sediment metagenome</name>
    <dbReference type="NCBI Taxonomy" id="412755"/>
    <lineage>
        <taxon>unclassified sequences</taxon>
        <taxon>metagenomes</taxon>
        <taxon>ecological metagenomes</taxon>
    </lineage>
</organism>
<evidence type="ECO:0000313" key="1">
    <source>
        <dbReference type="EMBL" id="GAI69344.1"/>
    </source>
</evidence>
<dbReference type="AlphaFoldDB" id="X1SNF6"/>
<protein>
    <submittedName>
        <fullName evidence="1">Uncharacterized protein</fullName>
    </submittedName>
</protein>
<accession>X1SNF6</accession>
<sequence length="138" mass="15421">MICKSAIDIAKKWVRVTSERTEDYEEGVNNPAKDWEKETLAAEGRYEAGIKDSIIRKAFGKGVKKVGTAKQKAKTILKGIVRWPEGVRGAEDDMRTGMEPVVKVLEALTLPDRYPTGDVRNIKRVEAIQQALHKLKTG</sequence>
<name>X1SNF6_9ZZZZ</name>
<dbReference type="EMBL" id="BARW01000067">
    <property type="protein sequence ID" value="GAI69344.1"/>
    <property type="molecule type" value="Genomic_DNA"/>
</dbReference>
<reference evidence="1" key="1">
    <citation type="journal article" date="2014" name="Front. Microbiol.">
        <title>High frequency of phylogenetically diverse reductive dehalogenase-homologous genes in deep subseafloor sedimentary metagenomes.</title>
        <authorList>
            <person name="Kawai M."/>
            <person name="Futagami T."/>
            <person name="Toyoda A."/>
            <person name="Takaki Y."/>
            <person name="Nishi S."/>
            <person name="Hori S."/>
            <person name="Arai W."/>
            <person name="Tsubouchi T."/>
            <person name="Morono Y."/>
            <person name="Uchiyama I."/>
            <person name="Ito T."/>
            <person name="Fujiyama A."/>
            <person name="Inagaki F."/>
            <person name="Takami H."/>
        </authorList>
    </citation>
    <scope>NUCLEOTIDE SEQUENCE</scope>
    <source>
        <strain evidence="1">Expedition CK06-06</strain>
    </source>
</reference>
<proteinExistence type="predicted"/>
<gene>
    <name evidence="1" type="ORF">S12H4_00537</name>
</gene>